<dbReference type="CDD" id="cd05930">
    <property type="entry name" value="A_NRPS"/>
    <property type="match status" value="1"/>
</dbReference>
<dbReference type="PROSITE" id="PS00455">
    <property type="entry name" value="AMP_BINDING"/>
    <property type="match status" value="1"/>
</dbReference>
<dbReference type="GO" id="GO:0044550">
    <property type="term" value="P:secondary metabolite biosynthetic process"/>
    <property type="evidence" value="ECO:0007669"/>
    <property type="project" value="TreeGrafter"/>
</dbReference>
<dbReference type="InterPro" id="IPR001242">
    <property type="entry name" value="Condensation_dom"/>
</dbReference>
<comment type="caution">
    <text evidence="6">The sequence shown here is derived from an EMBL/GenBank/DDBJ whole genome shotgun (WGS) entry which is preliminary data.</text>
</comment>
<dbReference type="Proteomes" id="UP000216101">
    <property type="component" value="Unassembled WGS sequence"/>
</dbReference>
<keyword evidence="7" id="KW-1185">Reference proteome</keyword>
<dbReference type="InterPro" id="IPR020806">
    <property type="entry name" value="PKS_PP-bd"/>
</dbReference>
<dbReference type="SUPFAM" id="SSF52777">
    <property type="entry name" value="CoA-dependent acyltransferases"/>
    <property type="match status" value="6"/>
</dbReference>
<feature type="region of interest" description="Disordered" evidence="4">
    <location>
        <begin position="1844"/>
        <end position="1864"/>
    </location>
</feature>
<dbReference type="InterPro" id="IPR009081">
    <property type="entry name" value="PP-bd_ACP"/>
</dbReference>
<accession>A0A266Q9L4</accession>
<dbReference type="SUPFAM" id="SSF56801">
    <property type="entry name" value="Acetyl-CoA synthetase-like"/>
    <property type="match status" value="1"/>
</dbReference>
<dbReference type="GO" id="GO:0043041">
    <property type="term" value="P:amino acid activation for nonribosomal peptide biosynthetic process"/>
    <property type="evidence" value="ECO:0007669"/>
    <property type="project" value="TreeGrafter"/>
</dbReference>
<dbReference type="InterPro" id="IPR010071">
    <property type="entry name" value="AA_adenyl_dom"/>
</dbReference>
<dbReference type="InterPro" id="IPR000873">
    <property type="entry name" value="AMP-dep_synth/lig_dom"/>
</dbReference>
<dbReference type="SMART" id="SM00823">
    <property type="entry name" value="PKS_PP"/>
    <property type="match status" value="1"/>
</dbReference>
<feature type="domain" description="Carrier" evidence="5">
    <location>
        <begin position="890"/>
        <end position="964"/>
    </location>
</feature>
<name>A0A266Q9L4_9GAMM</name>
<evidence type="ECO:0000259" key="5">
    <source>
        <dbReference type="PROSITE" id="PS50075"/>
    </source>
</evidence>
<evidence type="ECO:0000313" key="7">
    <source>
        <dbReference type="Proteomes" id="UP000216101"/>
    </source>
</evidence>
<dbReference type="Gene3D" id="3.30.300.30">
    <property type="match status" value="1"/>
</dbReference>
<evidence type="ECO:0000256" key="3">
    <source>
        <dbReference type="ARBA" id="ARBA00022553"/>
    </source>
</evidence>
<comment type="cofactor">
    <cofactor evidence="1">
        <name>pantetheine 4'-phosphate</name>
        <dbReference type="ChEBI" id="CHEBI:47942"/>
    </cofactor>
</comment>
<dbReference type="Pfam" id="PF00501">
    <property type="entry name" value="AMP-binding"/>
    <property type="match status" value="1"/>
</dbReference>
<dbReference type="FunFam" id="2.30.38.10:FF:000001">
    <property type="entry name" value="Non-ribosomal peptide synthetase PvdI"/>
    <property type="match status" value="1"/>
</dbReference>
<sequence>MSKSPLRLVLVKLNHAHHVLVMVGQHIVWDGPSFGIFSHELATGYNLFLRAQHDHPLPIPLQYVDFAYWHRLQWDINSEKRAAALAFWESQLSPLPEPLDFPRDFERGIVDDESGEWCTESLDKNVTATFLTFSTQEQLTPFEVIIAVIALLMTRLSRASEITIGTIASHRNLPELNNAIGNFGNVVPLRFSIASHWSFRELAHHCAKQCRLAFAHAEIPFEHLLDHLHIPRGATRNPLLDTMVTFLSHGMESPTMDGLEIHWKKHFNGTSQIDLSFDALLHDGNLQLQATWRRALYQQGTVQNHMRRLVRLFEACVTTPDTRLSAHSVLLPEEYSQLISWGTRAALPSSEKTLVECFENRVRKLPDAIALASLSLGVENQQLPQRGISFAQLNARANKLARWLVAQGIGPEDRITIALPRRPEWFVAMLAILKAGAAFVPIDPSYPAEYIHRVITLAQPVLQFVDTQEHSAMENSISLAAAEQAAEALGLANNDLSNTERRSPLQSAHPVCIVFTSGSTGAPKGVVVPHSAFVNLLTSHRNDLYHEAYRQTANAPLQIGHAWSLAFDASWQPTLWMIDGHTLHLLDVDTMQDPIALAREIILRRLDFIELTPGMLDDVLPWLQSGLTDASGQHLPPHLPTILAFGGESVKQALWDRILTLENTAGFNLYGPTEACVDSMIAKADTGSPPNIGGPIAGAQVYVLDSCLQLAPPGVAGELAIAGAGLARGYLQRGDLTATQFIANPHGQPGTRLYRTGDRVRWLPDGRLDYIGRIDEQVKIRGFRVEPLEVEATVEKLVQLPCAVVARKNSVGTMQLLCFVETGDSANQTERSTRALDADTLLQRLANNLPAHLLPAFVIPLPKLPHLPNGKINRRALVMPEGLDTAPGRMPRTALEQKLCLLFATVLGLEQVSIDDGFFELGGDSIAVIKLVSLARRDGITLTARQVFDSRSVARLAPLLVSPDSQGISFTNTHDNADTGLALPTPLMARYLSLDIPLQRFAQIVSLPLPSTITDDELEALLNALLQRHALLRARLIRPADSLPVLAIPAIDDSPPVQLQQLQGATNRDDTHAGRLARQLCDALDPTQGVMLAATRLYDGPDNQSTLWLAINHLVMDASSWHILASDLALGRLAQERHQPIHLPPVATAWRNWSAGLDPALHTQIAPAIYHGTLATAERMSWELPLHNGQCPAAAISRRLGLPLSSLLPALTALAVMQARLIPEQSSLNLILEHHGRTPNAPNQDLSRTVGWFAREHMLPLPMLDSSSEGAESLSQLLRQWCSEIDGTKNKSGLAESSSTREWQLGFNFLGDIGTSGKPTCWTPQPRMDVLVESCGDHWPLLHDLDVSAHYCYRDEYRVLQFDAMGPAATINSVSLQTLFATLQQLFDRLADEDSTQNKSPHSIPIDTQHTELKEVTPLQYEMLRQCDEENDPWTTQLELYLVSTPELPITNLSLQESAAQLFVRHQALRAGFLPNQAATFIPHAVNLDWQSLDWRHKPIAEQEELLIPLREEWYQHRFQLHRPPLLRFMAIRHTDNHWRLLVNSHHLLLDGWSVPRILNEWLGGACGMPPTEEPLLRWTNYLDELQTQERHLAQCYWNNSLQGLALPSLLRPSRHTRSPSKDVCAAISPHHSRDLINAVRAAGVSSASLYQLAWAKTLAVKLGHADVVFGLFDSGRAIPIDGVTSLVGLVTQLLPLRIDAANPQSIEAQLQALQARQFEWQAQAPVRLDNLAVAHRFGEFFDTLLIIENALDADAKMEAHASTNPVPAAISSRNPLSLVREQRWRDSIGQVAGLFIYPGDSITLRLCYDPLAITSRDASDLLDSFKHQLQQLVNGLSSNAVSAAHSPAHNARTPDATYNSHGD</sequence>
<dbReference type="GO" id="GO:0031177">
    <property type="term" value="F:phosphopantetheine binding"/>
    <property type="evidence" value="ECO:0007669"/>
    <property type="project" value="InterPro"/>
</dbReference>
<dbReference type="Gene3D" id="3.40.50.12780">
    <property type="entry name" value="N-terminal domain of ligase-like"/>
    <property type="match status" value="1"/>
</dbReference>
<dbReference type="PROSITE" id="PS50075">
    <property type="entry name" value="CARRIER"/>
    <property type="match status" value="1"/>
</dbReference>
<dbReference type="Pfam" id="PF00550">
    <property type="entry name" value="PP-binding"/>
    <property type="match status" value="1"/>
</dbReference>
<reference evidence="7" key="1">
    <citation type="submission" date="2017-05" db="EMBL/GenBank/DDBJ databases">
        <authorList>
            <person name="Barney B.M."/>
        </authorList>
    </citation>
    <scope>NUCLEOTIDE SEQUENCE [LARGE SCALE GENOMIC DNA]</scope>
    <source>
        <strain evidence="7">PSBB022</strain>
    </source>
</reference>
<evidence type="ECO:0000256" key="1">
    <source>
        <dbReference type="ARBA" id="ARBA00001957"/>
    </source>
</evidence>
<dbReference type="Gene3D" id="3.30.559.10">
    <property type="entry name" value="Chloramphenicol acetyltransferase-like domain"/>
    <property type="match status" value="3"/>
</dbReference>
<dbReference type="Gene3D" id="3.30.559.30">
    <property type="entry name" value="Nonribosomal peptide synthetase, condensation domain"/>
    <property type="match status" value="3"/>
</dbReference>
<dbReference type="GO" id="GO:0005737">
    <property type="term" value="C:cytoplasm"/>
    <property type="evidence" value="ECO:0007669"/>
    <property type="project" value="TreeGrafter"/>
</dbReference>
<dbReference type="Gene3D" id="1.10.1200.10">
    <property type="entry name" value="ACP-like"/>
    <property type="match status" value="1"/>
</dbReference>
<dbReference type="Pfam" id="PF00668">
    <property type="entry name" value="Condensation"/>
    <property type="match status" value="3"/>
</dbReference>
<dbReference type="InterPro" id="IPR042099">
    <property type="entry name" value="ANL_N_sf"/>
</dbReference>
<dbReference type="InterPro" id="IPR045851">
    <property type="entry name" value="AMP-bd_C_sf"/>
</dbReference>
<evidence type="ECO:0000313" key="6">
    <source>
        <dbReference type="EMBL" id="OZY86542.1"/>
    </source>
</evidence>
<gene>
    <name evidence="6" type="ORF">CBP51_05845</name>
</gene>
<dbReference type="NCBIfam" id="TIGR01733">
    <property type="entry name" value="AA-adenyl-dom"/>
    <property type="match status" value="1"/>
</dbReference>
<dbReference type="SUPFAM" id="SSF47336">
    <property type="entry name" value="ACP-like"/>
    <property type="match status" value="1"/>
</dbReference>
<dbReference type="InterPro" id="IPR020845">
    <property type="entry name" value="AMP-binding_CS"/>
</dbReference>
<protein>
    <recommendedName>
        <fullName evidence="5">Carrier domain-containing protein</fullName>
    </recommendedName>
</protein>
<dbReference type="InterPro" id="IPR006162">
    <property type="entry name" value="Ppantetheine_attach_site"/>
</dbReference>
<proteinExistence type="predicted"/>
<dbReference type="EMBL" id="NHNI01000001">
    <property type="protein sequence ID" value="OZY86542.1"/>
    <property type="molecule type" value="Genomic_DNA"/>
</dbReference>
<dbReference type="InterPro" id="IPR036736">
    <property type="entry name" value="ACP-like_sf"/>
</dbReference>
<dbReference type="GO" id="GO:0003824">
    <property type="term" value="F:catalytic activity"/>
    <property type="evidence" value="ECO:0007669"/>
    <property type="project" value="InterPro"/>
</dbReference>
<dbReference type="PROSITE" id="PS00012">
    <property type="entry name" value="PHOSPHOPANTETHEINE"/>
    <property type="match status" value="1"/>
</dbReference>
<organism evidence="6 7">
    <name type="scientific">Cellvibrio mixtus</name>
    <dbReference type="NCBI Taxonomy" id="39650"/>
    <lineage>
        <taxon>Bacteria</taxon>
        <taxon>Pseudomonadati</taxon>
        <taxon>Pseudomonadota</taxon>
        <taxon>Gammaproteobacteria</taxon>
        <taxon>Cellvibrionales</taxon>
        <taxon>Cellvibrionaceae</taxon>
        <taxon>Cellvibrio</taxon>
    </lineage>
</organism>
<dbReference type="PANTHER" id="PTHR45527">
    <property type="entry name" value="NONRIBOSOMAL PEPTIDE SYNTHETASE"/>
    <property type="match status" value="1"/>
</dbReference>
<evidence type="ECO:0000256" key="4">
    <source>
        <dbReference type="SAM" id="MobiDB-lite"/>
    </source>
</evidence>
<dbReference type="FunFam" id="1.10.1200.10:FF:000005">
    <property type="entry name" value="Nonribosomal peptide synthetase 1"/>
    <property type="match status" value="1"/>
</dbReference>
<evidence type="ECO:0000256" key="2">
    <source>
        <dbReference type="ARBA" id="ARBA00022450"/>
    </source>
</evidence>
<keyword evidence="2" id="KW-0596">Phosphopantetheine</keyword>
<keyword evidence="3" id="KW-0597">Phosphoprotein</keyword>
<dbReference type="PANTHER" id="PTHR45527:SF1">
    <property type="entry name" value="FATTY ACID SYNTHASE"/>
    <property type="match status" value="1"/>
</dbReference>
<dbReference type="InterPro" id="IPR023213">
    <property type="entry name" value="CAT-like_dom_sf"/>
</dbReference>